<proteinExistence type="predicted"/>
<evidence type="ECO:0000313" key="3">
    <source>
        <dbReference type="Proteomes" id="UP001265550"/>
    </source>
</evidence>
<name>A0ABU1V9M3_9BURK</name>
<evidence type="ECO:0000313" key="2">
    <source>
        <dbReference type="EMBL" id="MDR7094158.1"/>
    </source>
</evidence>
<dbReference type="Proteomes" id="UP001265550">
    <property type="component" value="Unassembled WGS sequence"/>
</dbReference>
<dbReference type="RefSeq" id="WP_204733136.1">
    <property type="nucleotide sequence ID" value="NZ_JAVDWE010000004.1"/>
</dbReference>
<protein>
    <recommendedName>
        <fullName evidence="4">DNA transfer protein</fullName>
    </recommendedName>
</protein>
<accession>A0ABU1V9M3</accession>
<feature type="region of interest" description="Disordered" evidence="1">
    <location>
        <begin position="31"/>
        <end position="51"/>
    </location>
</feature>
<dbReference type="EMBL" id="JAVDWE010000004">
    <property type="protein sequence ID" value="MDR7094158.1"/>
    <property type="molecule type" value="Genomic_DNA"/>
</dbReference>
<comment type="caution">
    <text evidence="2">The sequence shown here is derived from an EMBL/GenBank/DDBJ whole genome shotgun (WGS) entry which is preliminary data.</text>
</comment>
<keyword evidence="3" id="KW-1185">Reference proteome</keyword>
<reference evidence="2 3" key="1">
    <citation type="submission" date="2023-07" db="EMBL/GenBank/DDBJ databases">
        <title>Sorghum-associated microbial communities from plants grown in Nebraska, USA.</title>
        <authorList>
            <person name="Schachtman D."/>
        </authorList>
    </citation>
    <scope>NUCLEOTIDE SEQUENCE [LARGE SCALE GENOMIC DNA]</scope>
    <source>
        <strain evidence="2 3">BE240</strain>
    </source>
</reference>
<gene>
    <name evidence="2" type="ORF">J2X09_001896</name>
</gene>
<sequence>MATLEQLQSALVKADAAGDVEAARAFAGEIRRMRSSAPSPESATKPKEESTFETYRNGLASGPINLYLGAKQMLGGLSPEEQSIYAQNKESEKKAPGTSFLSNVLTTVPTMLIPGVNTVAGATAVGAGLGALQPVGGEQTAGNIVRGKLTNAAIGGAVGGASQFTADKIGSAVRNRLATSTADAQATASRNSLRDAALSEGRDAGYVVPQSQVQPTFLSNRVESLGGKAAVKQEASIRNQEVTNALARKALGIADDQPISQGALEGIRKTSGDVYAEVASLSPIAKQDLEALKVARNEAQGWFTAYNRSARPDDLAKAKAARELSDMLEKSLEAEAVTAGRTDLIPKLINARKQIAKTYTVERALNKATGDVSAPVLGRLVDKGKPLSDGLDVIGRFNQSFPQVTRPAAGTQAPGVSFFEPVTAGVAGMMGHAATGSQMGLLAAGVPLLRGPARSLALSGPMQSAPTYGTNRLLQLAGGAQPETINALARMIGMGGAASLAAE</sequence>
<organism evidence="2 3">
    <name type="scientific">Hydrogenophaga laconesensis</name>
    <dbReference type="NCBI Taxonomy" id="1805971"/>
    <lineage>
        <taxon>Bacteria</taxon>
        <taxon>Pseudomonadati</taxon>
        <taxon>Pseudomonadota</taxon>
        <taxon>Betaproteobacteria</taxon>
        <taxon>Burkholderiales</taxon>
        <taxon>Comamonadaceae</taxon>
        <taxon>Hydrogenophaga</taxon>
    </lineage>
</organism>
<evidence type="ECO:0000256" key="1">
    <source>
        <dbReference type="SAM" id="MobiDB-lite"/>
    </source>
</evidence>
<evidence type="ECO:0008006" key="4">
    <source>
        <dbReference type="Google" id="ProtNLM"/>
    </source>
</evidence>